<sequence length="82" mass="9565">MSGNEWKDRYDELNYKYKSLQQRVRQGALFEQQYSEDPLVCPECGTDMLTLDVVELALCPECHDLHSFSICPTKSIYNQGER</sequence>
<dbReference type="AlphaFoldDB" id="A0A6M3LYL6"/>
<name>A0A6M3LYL6_9ZZZZ</name>
<evidence type="ECO:0000313" key="2">
    <source>
        <dbReference type="EMBL" id="QJB02993.1"/>
    </source>
</evidence>
<organism evidence="1">
    <name type="scientific">viral metagenome</name>
    <dbReference type="NCBI Taxonomy" id="1070528"/>
    <lineage>
        <taxon>unclassified sequences</taxon>
        <taxon>metagenomes</taxon>
        <taxon>organismal metagenomes</taxon>
    </lineage>
</organism>
<accession>A0A6M3LYL6</accession>
<dbReference type="EMBL" id="MT143819">
    <property type="protein sequence ID" value="QJB02993.1"/>
    <property type="molecule type" value="Genomic_DNA"/>
</dbReference>
<gene>
    <name evidence="1" type="ORF">MM171A00514_0004</name>
    <name evidence="2" type="ORF">MM171B00956_0011</name>
</gene>
<reference evidence="1" key="1">
    <citation type="submission" date="2020-03" db="EMBL/GenBank/DDBJ databases">
        <title>The deep terrestrial virosphere.</title>
        <authorList>
            <person name="Holmfeldt K."/>
            <person name="Nilsson E."/>
            <person name="Simone D."/>
            <person name="Lopez-Fernandez M."/>
            <person name="Wu X."/>
            <person name="de Brujin I."/>
            <person name="Lundin D."/>
            <person name="Andersson A."/>
            <person name="Bertilsson S."/>
            <person name="Dopson M."/>
        </authorList>
    </citation>
    <scope>NUCLEOTIDE SEQUENCE</scope>
    <source>
        <strain evidence="1">MM171A00514</strain>
        <strain evidence="2">MM171B00956</strain>
    </source>
</reference>
<evidence type="ECO:0000313" key="1">
    <source>
        <dbReference type="EMBL" id="QJB00368.1"/>
    </source>
</evidence>
<dbReference type="EMBL" id="MT143691">
    <property type="protein sequence ID" value="QJB00368.1"/>
    <property type="molecule type" value="Genomic_DNA"/>
</dbReference>
<proteinExistence type="predicted"/>
<protein>
    <submittedName>
        <fullName evidence="1">Uncharacterized protein</fullName>
    </submittedName>
</protein>